<feature type="domain" description="DNA replication/recombination mediator RecO N-terminal" evidence="9">
    <location>
        <begin position="1"/>
        <end position="76"/>
    </location>
</feature>
<dbReference type="NCBIfam" id="TIGR00613">
    <property type="entry name" value="reco"/>
    <property type="match status" value="1"/>
</dbReference>
<dbReference type="InterPro" id="IPR037278">
    <property type="entry name" value="ARFGAP/RecO"/>
</dbReference>
<dbReference type="HOGENOM" id="CLU_066645_1_0_6"/>
<sequence>MQASLQPAYLLHRRPYRESSQLLELFTAEHGRVGVVARGLRRRSRGGSPGALLQPFSPLLVGLVGRGELKTLAGVESGGGLAPLRGDALLSGLYVNELLVRLLHRDDPQPAVFASYATVLGALADAAPVEPALRRFEGELLEALGYAFALDHDALAGTPVEATRRYIFEPGVGLRAQRPGAAGTSFAGEDLLRAAAGDFTGSAGRAAKGILRSALRELLGERPLRSRQLFLRRRERSREGS</sequence>
<dbReference type="Proteomes" id="UP000029640">
    <property type="component" value="Unassembled WGS sequence"/>
</dbReference>
<keyword evidence="5 8" id="KW-0233">DNA recombination</keyword>
<dbReference type="InterPro" id="IPR022572">
    <property type="entry name" value="DNA_rep/recomb_RecO_N"/>
</dbReference>
<evidence type="ECO:0000256" key="6">
    <source>
        <dbReference type="ARBA" id="ARBA00023204"/>
    </source>
</evidence>
<evidence type="ECO:0000259" key="9">
    <source>
        <dbReference type="Pfam" id="PF11967"/>
    </source>
</evidence>
<comment type="caution">
    <text evidence="10">The sequence shown here is derived from an EMBL/GenBank/DDBJ whole genome shotgun (WGS) entry which is preliminary data.</text>
</comment>
<dbReference type="EMBL" id="AUVB01000004">
    <property type="protein sequence ID" value="KGE05254.1"/>
    <property type="molecule type" value="Genomic_DNA"/>
</dbReference>
<evidence type="ECO:0000256" key="3">
    <source>
        <dbReference type="ARBA" id="ARBA00021310"/>
    </source>
</evidence>
<evidence type="ECO:0000256" key="4">
    <source>
        <dbReference type="ARBA" id="ARBA00022763"/>
    </source>
</evidence>
<dbReference type="InterPro" id="IPR042242">
    <property type="entry name" value="RecO_C"/>
</dbReference>
<dbReference type="HAMAP" id="MF_00201">
    <property type="entry name" value="RecO"/>
    <property type="match status" value="1"/>
</dbReference>
<evidence type="ECO:0000256" key="2">
    <source>
        <dbReference type="ARBA" id="ARBA00007452"/>
    </source>
</evidence>
<keyword evidence="11" id="KW-1185">Reference proteome</keyword>
<keyword evidence="6 8" id="KW-0234">DNA repair</keyword>
<dbReference type="SUPFAM" id="SSF50249">
    <property type="entry name" value="Nucleic acid-binding proteins"/>
    <property type="match status" value="1"/>
</dbReference>
<dbReference type="PANTHER" id="PTHR33991:SF1">
    <property type="entry name" value="DNA REPAIR PROTEIN RECO"/>
    <property type="match status" value="1"/>
</dbReference>
<dbReference type="GO" id="GO:0043590">
    <property type="term" value="C:bacterial nucleoid"/>
    <property type="evidence" value="ECO:0007669"/>
    <property type="project" value="TreeGrafter"/>
</dbReference>
<dbReference type="SUPFAM" id="SSF57863">
    <property type="entry name" value="ArfGap/RecO-like zinc finger"/>
    <property type="match status" value="1"/>
</dbReference>
<reference evidence="10 11" key="1">
    <citation type="journal article" date="2014" name="Genome Announc.">
        <title>Genome Sequence of Gammaproteobacterial Pseudohaliea rubra Type Strain DSM 19751, Isolated from Coastal Seawater of the Mediterranean Sea.</title>
        <authorList>
            <person name="Spring S."/>
            <person name="Fiebig A."/>
            <person name="Riedel T."/>
            <person name="Goker M."/>
            <person name="Klenk H.P."/>
        </authorList>
    </citation>
    <scope>NUCLEOTIDE SEQUENCE [LARGE SCALE GENOMIC DNA]</scope>
    <source>
        <strain evidence="10 11">DSM 19751</strain>
    </source>
</reference>
<organism evidence="10 11">
    <name type="scientific">Pseudohaliea rubra DSM 19751</name>
    <dbReference type="NCBI Taxonomy" id="1265313"/>
    <lineage>
        <taxon>Bacteria</taxon>
        <taxon>Pseudomonadati</taxon>
        <taxon>Pseudomonadota</taxon>
        <taxon>Gammaproteobacteria</taxon>
        <taxon>Cellvibrionales</taxon>
        <taxon>Halieaceae</taxon>
        <taxon>Pseudohaliea</taxon>
    </lineage>
</organism>
<dbReference type="Gene3D" id="2.40.50.140">
    <property type="entry name" value="Nucleic acid-binding proteins"/>
    <property type="match status" value="1"/>
</dbReference>
<dbReference type="Pfam" id="PF02565">
    <property type="entry name" value="RecO_C"/>
    <property type="match status" value="1"/>
</dbReference>
<evidence type="ECO:0000313" key="10">
    <source>
        <dbReference type="EMBL" id="KGE05254.1"/>
    </source>
</evidence>
<accession>A0A095X306</accession>
<dbReference type="STRING" id="1265313.HRUBRA_00127"/>
<proteinExistence type="inferred from homology"/>
<name>A0A095X306_9GAMM</name>
<comment type="function">
    <text evidence="1 8">Involved in DNA repair and RecF pathway recombination.</text>
</comment>
<dbReference type="PANTHER" id="PTHR33991">
    <property type="entry name" value="DNA REPAIR PROTEIN RECO"/>
    <property type="match status" value="1"/>
</dbReference>
<evidence type="ECO:0000256" key="7">
    <source>
        <dbReference type="ARBA" id="ARBA00033409"/>
    </source>
</evidence>
<dbReference type="OrthoDB" id="9804792at2"/>
<evidence type="ECO:0000256" key="1">
    <source>
        <dbReference type="ARBA" id="ARBA00003065"/>
    </source>
</evidence>
<comment type="similarity">
    <text evidence="2 8">Belongs to the RecO family.</text>
</comment>
<dbReference type="Gene3D" id="1.20.1440.120">
    <property type="entry name" value="Recombination protein O, C-terminal domain"/>
    <property type="match status" value="1"/>
</dbReference>
<dbReference type="eggNOG" id="COG1381">
    <property type="taxonomic scope" value="Bacteria"/>
</dbReference>
<dbReference type="InterPro" id="IPR012340">
    <property type="entry name" value="NA-bd_OB-fold"/>
</dbReference>
<dbReference type="RefSeq" id="WP_035518127.1">
    <property type="nucleotide sequence ID" value="NZ_KN234804.1"/>
</dbReference>
<dbReference type="PATRIC" id="fig|1265313.6.peg.127"/>
<dbReference type="GO" id="GO:0006310">
    <property type="term" value="P:DNA recombination"/>
    <property type="evidence" value="ECO:0007669"/>
    <property type="project" value="UniProtKB-UniRule"/>
</dbReference>
<dbReference type="Pfam" id="PF11967">
    <property type="entry name" value="RecO_N"/>
    <property type="match status" value="1"/>
</dbReference>
<dbReference type="GO" id="GO:0006302">
    <property type="term" value="P:double-strand break repair"/>
    <property type="evidence" value="ECO:0007669"/>
    <property type="project" value="TreeGrafter"/>
</dbReference>
<evidence type="ECO:0000256" key="8">
    <source>
        <dbReference type="HAMAP-Rule" id="MF_00201"/>
    </source>
</evidence>
<dbReference type="InterPro" id="IPR003717">
    <property type="entry name" value="RecO"/>
</dbReference>
<keyword evidence="4 8" id="KW-0227">DNA damage</keyword>
<dbReference type="AlphaFoldDB" id="A0A095X306"/>
<evidence type="ECO:0000256" key="5">
    <source>
        <dbReference type="ARBA" id="ARBA00023172"/>
    </source>
</evidence>
<gene>
    <name evidence="8" type="primary">recO</name>
    <name evidence="10" type="ORF">HRUBRA_00127</name>
</gene>
<protein>
    <recommendedName>
        <fullName evidence="3 8">DNA repair protein RecO</fullName>
    </recommendedName>
    <alternativeName>
        <fullName evidence="7 8">Recombination protein O</fullName>
    </alternativeName>
</protein>
<evidence type="ECO:0000313" key="11">
    <source>
        <dbReference type="Proteomes" id="UP000029640"/>
    </source>
</evidence>